<dbReference type="KEGG" id="taa:NMY3_02047"/>
<reference evidence="2" key="1">
    <citation type="submission" date="2015-10" db="EMBL/GenBank/DDBJ databases">
        <title>Niche specialization of a soil ammonia-oxidizing archaeon, Candidatus Nitrosocosmicus oleophilus.</title>
        <authorList>
            <person name="Jung M.-Y."/>
            <person name="Rhee S.-K."/>
        </authorList>
    </citation>
    <scope>NUCLEOTIDE SEQUENCE [LARGE SCALE GENOMIC DNA]</scope>
    <source>
        <strain evidence="2">MY3</strain>
    </source>
</reference>
<sequence>MHRQVTNTRVAINISTSLYTLINIKSFEIEKCNLDKNKRIS</sequence>
<evidence type="ECO:0000313" key="1">
    <source>
        <dbReference type="EMBL" id="ALI36249.1"/>
    </source>
</evidence>
<name>A0A654M175_9ARCH</name>
<accession>A0A654M175</accession>
<keyword evidence="2" id="KW-1185">Reference proteome</keyword>
<proteinExistence type="predicted"/>
<dbReference type="EMBL" id="CP012850">
    <property type="protein sequence ID" value="ALI36249.1"/>
    <property type="molecule type" value="Genomic_DNA"/>
</dbReference>
<dbReference type="Proteomes" id="UP000058925">
    <property type="component" value="Chromosome"/>
</dbReference>
<organism evidence="1 2">
    <name type="scientific">Candidatus Nitrosocosmicus oleophilus</name>
    <dbReference type="NCBI Taxonomy" id="1353260"/>
    <lineage>
        <taxon>Archaea</taxon>
        <taxon>Nitrososphaerota</taxon>
        <taxon>Nitrososphaeria</taxon>
        <taxon>Nitrososphaerales</taxon>
        <taxon>Nitrososphaeraceae</taxon>
        <taxon>Candidatus Nitrosocosmicus</taxon>
    </lineage>
</organism>
<gene>
    <name evidence="1" type="ORF">NMY3_02047</name>
</gene>
<dbReference type="AlphaFoldDB" id="A0A654M175"/>
<protein>
    <submittedName>
        <fullName evidence="1">Uncharacterized protein</fullName>
    </submittedName>
</protein>
<evidence type="ECO:0000313" key="2">
    <source>
        <dbReference type="Proteomes" id="UP000058925"/>
    </source>
</evidence>